<dbReference type="VEuPathDB" id="FungiDB:DNF11_1262"/>
<dbReference type="Proteomes" id="UP000269793">
    <property type="component" value="Chromosome II"/>
</dbReference>
<evidence type="ECO:0000256" key="2">
    <source>
        <dbReference type="ARBA" id="ARBA00007299"/>
    </source>
</evidence>
<dbReference type="Pfam" id="PF04042">
    <property type="entry name" value="DNA_pol_E_B"/>
    <property type="match status" value="1"/>
</dbReference>
<proteinExistence type="inferred from homology"/>
<evidence type="ECO:0000256" key="4">
    <source>
        <dbReference type="ARBA" id="ARBA00022705"/>
    </source>
</evidence>
<dbReference type="GO" id="GO:0006270">
    <property type="term" value="P:DNA replication initiation"/>
    <property type="evidence" value="ECO:0007669"/>
    <property type="project" value="TreeGrafter"/>
</dbReference>
<protein>
    <recommendedName>
        <fullName evidence="3">DNA polymerase alpha subunit B</fullName>
    </recommendedName>
</protein>
<dbReference type="EMBL" id="CP033149">
    <property type="protein sequence ID" value="AYO42212.1"/>
    <property type="molecule type" value="Genomic_DNA"/>
</dbReference>
<feature type="domain" description="DNA polymerase alpha subunit B OB" evidence="8">
    <location>
        <begin position="93"/>
        <end position="220"/>
    </location>
</feature>
<evidence type="ECO:0000259" key="8">
    <source>
        <dbReference type="Pfam" id="PF22062"/>
    </source>
</evidence>
<dbReference type="InterPro" id="IPR016722">
    <property type="entry name" value="DNA_pol_alpha_bsu"/>
</dbReference>
<comment type="subcellular location">
    <subcellularLocation>
        <location evidence="1">Nucleus</location>
    </subcellularLocation>
</comment>
<accession>A0A3G2S4I3</accession>
<dbReference type="STRING" id="425264.A0A3G2S4I3"/>
<dbReference type="Gene3D" id="3.60.21.60">
    <property type="match status" value="2"/>
</dbReference>
<gene>
    <name evidence="9" type="primary">POL12</name>
    <name evidence="9" type="ORF">DNF11_1262</name>
</gene>
<evidence type="ECO:0000313" key="9">
    <source>
        <dbReference type="EMBL" id="AYO42212.1"/>
    </source>
</evidence>
<evidence type="ECO:0000256" key="1">
    <source>
        <dbReference type="ARBA" id="ARBA00004123"/>
    </source>
</evidence>
<dbReference type="GO" id="GO:0003677">
    <property type="term" value="F:DNA binding"/>
    <property type="evidence" value="ECO:0007669"/>
    <property type="project" value="InterPro"/>
</dbReference>
<evidence type="ECO:0000313" key="10">
    <source>
        <dbReference type="Proteomes" id="UP000269793"/>
    </source>
</evidence>
<reference evidence="9 10" key="1">
    <citation type="submission" date="2018-10" db="EMBL/GenBank/DDBJ databases">
        <title>Complete genome sequence of Malassezia restricta CBS 7877.</title>
        <authorList>
            <person name="Morand S.C."/>
            <person name="Bertignac M."/>
            <person name="Iltis A."/>
            <person name="Kolder I."/>
            <person name="Pirovano W."/>
            <person name="Jourdain R."/>
            <person name="Clavaud C."/>
        </authorList>
    </citation>
    <scope>NUCLEOTIDE SEQUENCE [LARGE SCALE GENOMIC DNA]</scope>
    <source>
        <strain evidence="9 10">CBS 7877</strain>
    </source>
</reference>
<dbReference type="Pfam" id="PF22062">
    <property type="entry name" value="OB_DPOA2"/>
    <property type="match status" value="1"/>
</dbReference>
<dbReference type="PANTHER" id="PTHR23061:SF12">
    <property type="entry name" value="DNA POLYMERASE ALPHA SUBUNIT B"/>
    <property type="match status" value="1"/>
</dbReference>
<name>A0A3G2S4I3_MALR7</name>
<keyword evidence="4" id="KW-0235">DNA replication</keyword>
<keyword evidence="5" id="KW-0539">Nucleus</keyword>
<dbReference type="InterPro" id="IPR054300">
    <property type="entry name" value="OB_DPOA2"/>
</dbReference>
<evidence type="ECO:0000256" key="3">
    <source>
        <dbReference type="ARBA" id="ARBA00018596"/>
    </source>
</evidence>
<dbReference type="InterPro" id="IPR007185">
    <property type="entry name" value="DNA_pol_a/d/e_bsu"/>
</dbReference>
<dbReference type="AlphaFoldDB" id="A0A3G2S4I3"/>
<dbReference type="GO" id="GO:0005658">
    <property type="term" value="C:alpha DNA polymerase:primase complex"/>
    <property type="evidence" value="ECO:0007669"/>
    <property type="project" value="TreeGrafter"/>
</dbReference>
<keyword evidence="10" id="KW-1185">Reference proteome</keyword>
<dbReference type="PIRSF" id="PIRSF018300">
    <property type="entry name" value="DNA_pol_alph_2"/>
    <property type="match status" value="1"/>
</dbReference>
<evidence type="ECO:0000256" key="5">
    <source>
        <dbReference type="ARBA" id="ARBA00023242"/>
    </source>
</evidence>
<comment type="similarity">
    <text evidence="2">Belongs to the DNA polymerase alpha subunit B family.</text>
</comment>
<feature type="domain" description="DNA polymerase alpha/delta/epsilon subunit B" evidence="7">
    <location>
        <begin position="252"/>
        <end position="470"/>
    </location>
</feature>
<sequence>MADLSSLLGTPGKQVPSAAPASHEVDPGNDTWRSHLRIGEAYNQHLPSTWDASYVPPTASASVPRVSLAVSTDLKQWNYRYMFEKKGERSMELDTRLSVMGDEIRHAFGLTAEWDDPSIPNQESIYTVGRICARVDPGTRNEEQKEHVRLTPANLMLETSRMVGNGQRISLVIDPQCTVRYAWASQAESISSVTGLFPGMILGVKGRNGSGQRFVAEELLIPPPLPHPATLQSELMTNQYGESRLAGTPLRVMMAGGPFTPTSDLEYGPWHAFMTHVELARPDVLLLLGPFVSVQHPIIATGNLDTLPTDLFKHHISRRITRLIERSPSTVVILVPSTDDMIHTHYAYPQPFLDKSDPTLGLPKRVRCLPNPSVFYVNELAIGVSTADTLGDLRREELVQRVQSGSQGTPQSKGVNDPIVRLARHVLGQRHFYPLFPPSPVSRVPLDLSHSRLCAFDTSTPDLILLPSTSTKPCIRIVDSSVVVNPGSLVSSDESGTHPSAYVQMQVDPMPRERLQATIDDADPLLTHELYRRARIDLVYT</sequence>
<feature type="region of interest" description="Disordered" evidence="6">
    <location>
        <begin position="1"/>
        <end position="29"/>
    </location>
</feature>
<dbReference type="PANTHER" id="PTHR23061">
    <property type="entry name" value="DNA POLYMERASE 2 ALPHA 70 KDA SUBUNIT"/>
    <property type="match status" value="1"/>
</dbReference>
<evidence type="ECO:0000259" key="7">
    <source>
        <dbReference type="Pfam" id="PF04042"/>
    </source>
</evidence>
<dbReference type="OrthoDB" id="336885at2759"/>
<evidence type="ECO:0000256" key="6">
    <source>
        <dbReference type="SAM" id="MobiDB-lite"/>
    </source>
</evidence>
<organism evidence="9 10">
    <name type="scientific">Malassezia restricta (strain ATCC 96810 / NBRC 103918 / CBS 7877)</name>
    <name type="common">Seborrheic dermatitis infection agent</name>
    <dbReference type="NCBI Taxonomy" id="425264"/>
    <lineage>
        <taxon>Eukaryota</taxon>
        <taxon>Fungi</taxon>
        <taxon>Dikarya</taxon>
        <taxon>Basidiomycota</taxon>
        <taxon>Ustilaginomycotina</taxon>
        <taxon>Malasseziomycetes</taxon>
        <taxon>Malasseziales</taxon>
        <taxon>Malasseziaceae</taxon>
        <taxon>Malassezia</taxon>
    </lineage>
</organism>